<dbReference type="CDD" id="cd00405">
    <property type="entry name" value="PRAI"/>
    <property type="match status" value="1"/>
</dbReference>
<evidence type="ECO:0000256" key="5">
    <source>
        <dbReference type="ARBA" id="ARBA00022605"/>
    </source>
</evidence>
<gene>
    <name evidence="9" type="primary">trpF</name>
    <name evidence="11" type="ORF">E5222_08570</name>
</gene>
<sequence>MSGIAIKICGLKTPEQVRAAADAGASHVGLVHFARSPRHLSLEDAARLRQAVPDAVKPVLLVVDMPQDELRRACEAVRPDVVQLHGKETPETCAALRDVLGCEVWKACGVKDRAMLDDAQRYVGAVDMLLYDAPAGKLPGGQGLAIDWSLFSGFKHKAPWGLAGGLTAQNVGEAIRQTGAPLVDTSSGVESAPGLKDIEKIRAFCRAARDA</sequence>
<evidence type="ECO:0000256" key="2">
    <source>
        <dbReference type="ARBA" id="ARBA00004664"/>
    </source>
</evidence>
<feature type="domain" description="N-(5'phosphoribosyl) anthranilate isomerase (PRAI)" evidence="10">
    <location>
        <begin position="6"/>
        <end position="205"/>
    </location>
</feature>
<comment type="caution">
    <text evidence="11">The sequence shown here is derived from an EMBL/GenBank/DDBJ whole genome shotgun (WGS) entry which is preliminary data.</text>
</comment>
<dbReference type="GO" id="GO:0000162">
    <property type="term" value="P:L-tryptophan biosynthetic process"/>
    <property type="evidence" value="ECO:0007669"/>
    <property type="project" value="UniProtKB-UniRule"/>
</dbReference>
<comment type="catalytic activity">
    <reaction evidence="1 9">
        <text>N-(5-phospho-beta-D-ribosyl)anthranilate = 1-(2-carboxyphenylamino)-1-deoxy-D-ribulose 5-phosphate</text>
        <dbReference type="Rhea" id="RHEA:21540"/>
        <dbReference type="ChEBI" id="CHEBI:18277"/>
        <dbReference type="ChEBI" id="CHEBI:58613"/>
        <dbReference type="EC" id="5.3.1.24"/>
    </reaction>
</comment>
<dbReference type="AlphaFoldDB" id="A0A4T3F081"/>
<dbReference type="NCBIfam" id="NF002295">
    <property type="entry name" value="PRK01222.1-1"/>
    <property type="match status" value="1"/>
</dbReference>
<dbReference type="OrthoDB" id="9796196at2"/>
<dbReference type="Proteomes" id="UP000309389">
    <property type="component" value="Unassembled WGS sequence"/>
</dbReference>
<evidence type="ECO:0000256" key="6">
    <source>
        <dbReference type="ARBA" id="ARBA00022822"/>
    </source>
</evidence>
<accession>A0A4T3F081</accession>
<dbReference type="HAMAP" id="MF_00135">
    <property type="entry name" value="PRAI"/>
    <property type="match status" value="1"/>
</dbReference>
<keyword evidence="7 9" id="KW-0057">Aromatic amino acid biosynthesis</keyword>
<dbReference type="GO" id="GO:0004640">
    <property type="term" value="F:phosphoribosylanthranilate isomerase activity"/>
    <property type="evidence" value="ECO:0007669"/>
    <property type="project" value="UniProtKB-UniRule"/>
</dbReference>
<dbReference type="InterPro" id="IPR011060">
    <property type="entry name" value="RibuloseP-bd_barrel"/>
</dbReference>
<keyword evidence="8 9" id="KW-0413">Isomerase</keyword>
<dbReference type="PANTHER" id="PTHR42894">
    <property type="entry name" value="N-(5'-PHOSPHORIBOSYL)ANTHRANILATE ISOMERASE"/>
    <property type="match status" value="1"/>
</dbReference>
<evidence type="ECO:0000313" key="12">
    <source>
        <dbReference type="Proteomes" id="UP000309389"/>
    </source>
</evidence>
<evidence type="ECO:0000313" key="11">
    <source>
        <dbReference type="EMBL" id="TIX50324.1"/>
    </source>
</evidence>
<protein>
    <recommendedName>
        <fullName evidence="4 9">N-(5'-phosphoribosyl)anthranilate isomerase</fullName>
        <shortName evidence="9">PRAI</shortName>
        <ecNumber evidence="3 9">5.3.1.24</ecNumber>
    </recommendedName>
</protein>
<dbReference type="InterPro" id="IPR001240">
    <property type="entry name" value="PRAI_dom"/>
</dbReference>
<evidence type="ECO:0000256" key="3">
    <source>
        <dbReference type="ARBA" id="ARBA00012572"/>
    </source>
</evidence>
<dbReference type="PANTHER" id="PTHR42894:SF1">
    <property type="entry name" value="N-(5'-PHOSPHORIBOSYL)ANTHRANILATE ISOMERASE"/>
    <property type="match status" value="1"/>
</dbReference>
<evidence type="ECO:0000259" key="10">
    <source>
        <dbReference type="Pfam" id="PF00697"/>
    </source>
</evidence>
<dbReference type="EMBL" id="SSHH01000002">
    <property type="protein sequence ID" value="TIX50324.1"/>
    <property type="molecule type" value="Genomic_DNA"/>
</dbReference>
<keyword evidence="12" id="KW-1185">Reference proteome</keyword>
<dbReference type="InterPro" id="IPR013785">
    <property type="entry name" value="Aldolase_TIM"/>
</dbReference>
<evidence type="ECO:0000256" key="8">
    <source>
        <dbReference type="ARBA" id="ARBA00023235"/>
    </source>
</evidence>
<evidence type="ECO:0000256" key="7">
    <source>
        <dbReference type="ARBA" id="ARBA00023141"/>
    </source>
</evidence>
<keyword evidence="6 9" id="KW-0822">Tryptophan biosynthesis</keyword>
<reference evidence="11 12" key="1">
    <citation type="submission" date="2019-04" db="EMBL/GenBank/DDBJ databases">
        <title>Altererythrobacter aquimixticola sp. nov., isolated from sediment of junction between the ocean and a freshwater spring.</title>
        <authorList>
            <person name="Yoon J.-H."/>
        </authorList>
    </citation>
    <scope>NUCLEOTIDE SEQUENCE [LARGE SCALE GENOMIC DNA]</scope>
    <source>
        <strain evidence="11 12">SSKS-13</strain>
    </source>
</reference>
<evidence type="ECO:0000256" key="9">
    <source>
        <dbReference type="HAMAP-Rule" id="MF_00135"/>
    </source>
</evidence>
<dbReference type="Gene3D" id="3.20.20.70">
    <property type="entry name" value="Aldolase class I"/>
    <property type="match status" value="1"/>
</dbReference>
<dbReference type="EC" id="5.3.1.24" evidence="3 9"/>
<comment type="similarity">
    <text evidence="9">Belongs to the TrpF family.</text>
</comment>
<dbReference type="RefSeq" id="WP_136693343.1">
    <property type="nucleotide sequence ID" value="NZ_SSHH01000002.1"/>
</dbReference>
<dbReference type="InterPro" id="IPR044643">
    <property type="entry name" value="TrpF_fam"/>
</dbReference>
<dbReference type="Pfam" id="PF00697">
    <property type="entry name" value="PRAI"/>
    <property type="match status" value="1"/>
</dbReference>
<keyword evidence="5 9" id="KW-0028">Amino-acid biosynthesis</keyword>
<dbReference type="UniPathway" id="UPA00035">
    <property type="reaction ID" value="UER00042"/>
</dbReference>
<comment type="pathway">
    <text evidence="2 9">Amino-acid biosynthesis; L-tryptophan biosynthesis; L-tryptophan from chorismate: step 3/5.</text>
</comment>
<evidence type="ECO:0000256" key="4">
    <source>
        <dbReference type="ARBA" id="ARBA00022272"/>
    </source>
</evidence>
<dbReference type="SUPFAM" id="SSF51366">
    <property type="entry name" value="Ribulose-phoshate binding barrel"/>
    <property type="match status" value="1"/>
</dbReference>
<name>A0A4T3F081_9SPHN</name>
<evidence type="ECO:0000256" key="1">
    <source>
        <dbReference type="ARBA" id="ARBA00001164"/>
    </source>
</evidence>
<proteinExistence type="inferred from homology"/>
<organism evidence="11 12">
    <name type="scientific">Alteraurantiacibacter aquimixticola</name>
    <dbReference type="NCBI Taxonomy" id="2489173"/>
    <lineage>
        <taxon>Bacteria</taxon>
        <taxon>Pseudomonadati</taxon>
        <taxon>Pseudomonadota</taxon>
        <taxon>Alphaproteobacteria</taxon>
        <taxon>Sphingomonadales</taxon>
        <taxon>Erythrobacteraceae</taxon>
        <taxon>Alteraurantiacibacter</taxon>
    </lineage>
</organism>